<dbReference type="OrthoDB" id="3938140at2759"/>
<feature type="region of interest" description="Disordered" evidence="1">
    <location>
        <begin position="165"/>
        <end position="187"/>
    </location>
</feature>
<accession>A0A9N8KSG5</accession>
<comment type="caution">
    <text evidence="3">The sequence shown here is derived from an EMBL/GenBank/DDBJ whole genome shotgun (WGS) entry which is preliminary data.</text>
</comment>
<evidence type="ECO:0000313" key="3">
    <source>
        <dbReference type="EMBL" id="CAD0113108.1"/>
    </source>
</evidence>
<dbReference type="EMBL" id="CAINUL010000015">
    <property type="protein sequence ID" value="CAD0113108.1"/>
    <property type="molecule type" value="Genomic_DNA"/>
</dbReference>
<feature type="region of interest" description="Disordered" evidence="1">
    <location>
        <begin position="272"/>
        <end position="325"/>
    </location>
</feature>
<dbReference type="Proteomes" id="UP000745764">
    <property type="component" value="Unassembled WGS sequence"/>
</dbReference>
<reference evidence="3" key="1">
    <citation type="submission" date="2020-06" db="EMBL/GenBank/DDBJ databases">
        <authorList>
            <person name="Onetto C."/>
        </authorList>
    </citation>
    <scope>NUCLEOTIDE SEQUENCE</scope>
</reference>
<feature type="chain" id="PRO_5040376214" evidence="2">
    <location>
        <begin position="22"/>
        <end position="346"/>
    </location>
</feature>
<keyword evidence="2" id="KW-0732">Signal</keyword>
<feature type="compositionally biased region" description="Low complexity" evidence="1">
    <location>
        <begin position="272"/>
        <end position="319"/>
    </location>
</feature>
<feature type="signal peptide" evidence="2">
    <location>
        <begin position="1"/>
        <end position="21"/>
    </location>
</feature>
<sequence>MQPPSILSLVVFFTFILGIDSSPVLHERATSKCTPEDIATVRRTVKDEAYFCNWWLSETRTQSPFVEFSPLQVTDLCRCISPAKTTTKNKRAETTEATVEARLERRQTMATCRAELSIQFSQPWRFCVFYTSYPRTTSPFAGYSAQELTKLCGCVSGNVVSTFSKKTMTSTKSTSRTGKPVSKASSSSKFSSTLVKPVTKVSSLSKLSSSSIKPISRPSSTSSKLTSSSSKPISKASSSSKARSTSVKPITKASSSSRLLSSSIKPISKTFSSSSKLRSSSSRLVSKTTSSSKAATKSTLSKSSSGTHSTSTPKSSSSSQAQHHLKPETVEQHLFHHIQVFRSGSF</sequence>
<keyword evidence="4" id="KW-1185">Reference proteome</keyword>
<evidence type="ECO:0000256" key="2">
    <source>
        <dbReference type="SAM" id="SignalP"/>
    </source>
</evidence>
<name>A0A9N8KSG5_9PEZI</name>
<evidence type="ECO:0000313" key="4">
    <source>
        <dbReference type="Proteomes" id="UP000745764"/>
    </source>
</evidence>
<proteinExistence type="predicted"/>
<feature type="region of interest" description="Disordered" evidence="1">
    <location>
        <begin position="210"/>
        <end position="259"/>
    </location>
</feature>
<evidence type="ECO:0000256" key="1">
    <source>
        <dbReference type="SAM" id="MobiDB-lite"/>
    </source>
</evidence>
<protein>
    <submittedName>
        <fullName evidence="3">Uncharacterized protein</fullName>
    </submittedName>
</protein>
<gene>
    <name evidence="3" type="ORF">AWRI4620_LOCUS7363</name>
</gene>
<dbReference type="AlphaFoldDB" id="A0A9N8KSG5"/>
<organism evidence="3 4">
    <name type="scientific">Aureobasidium uvarum</name>
    <dbReference type="NCBI Taxonomy" id="2773716"/>
    <lineage>
        <taxon>Eukaryota</taxon>
        <taxon>Fungi</taxon>
        <taxon>Dikarya</taxon>
        <taxon>Ascomycota</taxon>
        <taxon>Pezizomycotina</taxon>
        <taxon>Dothideomycetes</taxon>
        <taxon>Dothideomycetidae</taxon>
        <taxon>Dothideales</taxon>
        <taxon>Saccotheciaceae</taxon>
        <taxon>Aureobasidium</taxon>
    </lineage>
</organism>